<dbReference type="NCBIfam" id="TIGR01494">
    <property type="entry name" value="ATPase_P-type"/>
    <property type="match status" value="1"/>
</dbReference>
<dbReference type="PROSITE" id="PS01047">
    <property type="entry name" value="HMA_1"/>
    <property type="match status" value="1"/>
</dbReference>
<evidence type="ECO:0000256" key="6">
    <source>
        <dbReference type="ARBA" id="ARBA00022989"/>
    </source>
</evidence>
<evidence type="ECO:0000256" key="9">
    <source>
        <dbReference type="ARBA" id="ARBA00074171"/>
    </source>
</evidence>
<feature type="transmembrane region" description="Helical" evidence="11">
    <location>
        <begin position="169"/>
        <end position="188"/>
    </location>
</feature>
<dbReference type="InterPro" id="IPR023298">
    <property type="entry name" value="ATPase_P-typ_TM_dom_sf"/>
</dbReference>
<reference evidence="13" key="2">
    <citation type="journal article" date="2021" name="PeerJ">
        <title>Extensive microbial diversity within the chicken gut microbiome revealed by metagenomics and culture.</title>
        <authorList>
            <person name="Gilroy R."/>
            <person name="Ravi A."/>
            <person name="Getino M."/>
            <person name="Pursley I."/>
            <person name="Horton D.L."/>
            <person name="Alikhan N.F."/>
            <person name="Baker D."/>
            <person name="Gharbi K."/>
            <person name="Hall N."/>
            <person name="Watson M."/>
            <person name="Adriaenssens E.M."/>
            <person name="Foster-Nyarko E."/>
            <person name="Jarju S."/>
            <person name="Secka A."/>
            <person name="Antonio M."/>
            <person name="Oren A."/>
            <person name="Chaudhuri R.R."/>
            <person name="La Ragione R."/>
            <person name="Hildebrand F."/>
            <person name="Pallen M.J."/>
        </authorList>
    </citation>
    <scope>NUCLEOTIDE SEQUENCE</scope>
    <source>
        <strain evidence="13">ChiGjej1B1-24693</strain>
    </source>
</reference>
<dbReference type="Gene3D" id="3.30.70.100">
    <property type="match status" value="1"/>
</dbReference>
<dbReference type="SUPFAM" id="SSF55008">
    <property type="entry name" value="HMA, heavy metal-associated domain"/>
    <property type="match status" value="1"/>
</dbReference>
<keyword evidence="6 11" id="KW-1133">Transmembrane helix</keyword>
<evidence type="ECO:0000256" key="4">
    <source>
        <dbReference type="ARBA" id="ARBA00022723"/>
    </source>
</evidence>
<dbReference type="GO" id="GO:0005507">
    <property type="term" value="F:copper ion binding"/>
    <property type="evidence" value="ECO:0007669"/>
    <property type="project" value="TreeGrafter"/>
</dbReference>
<dbReference type="SUPFAM" id="SSF81653">
    <property type="entry name" value="Calcium ATPase, transduction domain A"/>
    <property type="match status" value="1"/>
</dbReference>
<dbReference type="GO" id="GO:0055070">
    <property type="term" value="P:copper ion homeostasis"/>
    <property type="evidence" value="ECO:0007669"/>
    <property type="project" value="TreeGrafter"/>
</dbReference>
<dbReference type="Pfam" id="PF00122">
    <property type="entry name" value="E1-E2_ATPase"/>
    <property type="match status" value="1"/>
</dbReference>
<evidence type="ECO:0000256" key="2">
    <source>
        <dbReference type="ARBA" id="ARBA00006024"/>
    </source>
</evidence>
<dbReference type="Pfam" id="PF00403">
    <property type="entry name" value="HMA"/>
    <property type="match status" value="1"/>
</dbReference>
<evidence type="ECO:0000259" key="12">
    <source>
        <dbReference type="PROSITE" id="PS50846"/>
    </source>
</evidence>
<dbReference type="InterPro" id="IPR017969">
    <property type="entry name" value="Heavy-metal-associated_CS"/>
</dbReference>
<feature type="non-terminal residue" evidence="13">
    <location>
        <position position="418"/>
    </location>
</feature>
<dbReference type="FunFam" id="3.30.70.100:FF:000005">
    <property type="entry name" value="Copper-exporting P-type ATPase A"/>
    <property type="match status" value="1"/>
</dbReference>
<organism evidence="13 14">
    <name type="scientific">Candidatus Avipropionibacterium avicola</name>
    <dbReference type="NCBI Taxonomy" id="2840701"/>
    <lineage>
        <taxon>Bacteria</taxon>
        <taxon>Bacillati</taxon>
        <taxon>Actinomycetota</taxon>
        <taxon>Actinomycetes</taxon>
        <taxon>Propionibacteriales</taxon>
        <taxon>Propionibacteriaceae</taxon>
        <taxon>Propionibacteriaceae incertae sedis</taxon>
        <taxon>Candidatus Avipropionibacterium</taxon>
    </lineage>
</organism>
<dbReference type="PANTHER" id="PTHR43520">
    <property type="entry name" value="ATP7, ISOFORM B"/>
    <property type="match status" value="1"/>
</dbReference>
<evidence type="ECO:0000256" key="10">
    <source>
        <dbReference type="SAM" id="MobiDB-lite"/>
    </source>
</evidence>
<feature type="region of interest" description="Disordered" evidence="10">
    <location>
        <begin position="80"/>
        <end position="100"/>
    </location>
</feature>
<dbReference type="InterPro" id="IPR059000">
    <property type="entry name" value="ATPase_P-type_domA"/>
</dbReference>
<dbReference type="GO" id="GO:0005886">
    <property type="term" value="C:plasma membrane"/>
    <property type="evidence" value="ECO:0007669"/>
    <property type="project" value="UniProtKB-SubCell"/>
</dbReference>
<dbReference type="InterPro" id="IPR006121">
    <property type="entry name" value="HMA_dom"/>
</dbReference>
<evidence type="ECO:0000256" key="3">
    <source>
        <dbReference type="ARBA" id="ARBA00022692"/>
    </source>
</evidence>
<dbReference type="SUPFAM" id="SSF81665">
    <property type="entry name" value="Calcium ATPase, transmembrane domain M"/>
    <property type="match status" value="1"/>
</dbReference>
<protein>
    <recommendedName>
        <fullName evidence="9">Cation-transporting P-type ATPase B</fullName>
    </recommendedName>
</protein>
<dbReference type="PROSITE" id="PS50846">
    <property type="entry name" value="HMA_2"/>
    <property type="match status" value="1"/>
</dbReference>
<feature type="domain" description="HMA" evidence="12">
    <location>
        <begin position="15"/>
        <end position="79"/>
    </location>
</feature>
<evidence type="ECO:0000256" key="5">
    <source>
        <dbReference type="ARBA" id="ARBA00022967"/>
    </source>
</evidence>
<dbReference type="CDD" id="cd00371">
    <property type="entry name" value="HMA"/>
    <property type="match status" value="1"/>
</dbReference>
<dbReference type="EMBL" id="DVLP01000279">
    <property type="protein sequence ID" value="HIT75782.1"/>
    <property type="molecule type" value="Genomic_DNA"/>
</dbReference>
<dbReference type="Gene3D" id="2.70.150.10">
    <property type="entry name" value="Calcium-transporting ATPase, cytoplasmic transduction domain A"/>
    <property type="match status" value="1"/>
</dbReference>
<keyword evidence="4" id="KW-0479">Metal-binding</keyword>
<comment type="catalytic activity">
    <reaction evidence="8">
        <text>ATP + H2O = ADP + phosphate + H(+)</text>
        <dbReference type="Rhea" id="RHEA:13065"/>
        <dbReference type="ChEBI" id="CHEBI:15377"/>
        <dbReference type="ChEBI" id="CHEBI:15378"/>
        <dbReference type="ChEBI" id="CHEBI:30616"/>
        <dbReference type="ChEBI" id="CHEBI:43474"/>
        <dbReference type="ChEBI" id="CHEBI:456216"/>
    </reaction>
</comment>
<dbReference type="PANTHER" id="PTHR43520:SF8">
    <property type="entry name" value="P-TYPE CU(+) TRANSPORTER"/>
    <property type="match status" value="1"/>
</dbReference>
<feature type="transmembrane region" description="Helical" evidence="11">
    <location>
        <begin position="131"/>
        <end position="149"/>
    </location>
</feature>
<accession>A0A9D1KNH2</accession>
<comment type="subcellular location">
    <subcellularLocation>
        <location evidence="1">Cell membrane</location>
        <topology evidence="1">Multi-pass membrane protein</topology>
    </subcellularLocation>
</comment>
<proteinExistence type="inferred from homology"/>
<comment type="caution">
    <text evidence="13">The sequence shown here is derived from an EMBL/GenBank/DDBJ whole genome shotgun (WGS) entry which is preliminary data.</text>
</comment>
<keyword evidence="3 11" id="KW-0812">Transmembrane</keyword>
<dbReference type="GO" id="GO:0043682">
    <property type="term" value="F:P-type divalent copper transporter activity"/>
    <property type="evidence" value="ECO:0007669"/>
    <property type="project" value="TreeGrafter"/>
</dbReference>
<evidence type="ECO:0000256" key="8">
    <source>
        <dbReference type="ARBA" id="ARBA00049360"/>
    </source>
</evidence>
<dbReference type="InterPro" id="IPR036163">
    <property type="entry name" value="HMA_dom_sf"/>
</dbReference>
<dbReference type="GO" id="GO:0016887">
    <property type="term" value="F:ATP hydrolysis activity"/>
    <property type="evidence" value="ECO:0007669"/>
    <property type="project" value="InterPro"/>
</dbReference>
<dbReference type="FunFam" id="2.70.150.10:FF:000002">
    <property type="entry name" value="Copper-transporting ATPase 1, putative"/>
    <property type="match status" value="1"/>
</dbReference>
<dbReference type="Proteomes" id="UP000886842">
    <property type="component" value="Unassembled WGS sequence"/>
</dbReference>
<dbReference type="InterPro" id="IPR001757">
    <property type="entry name" value="P_typ_ATPase"/>
</dbReference>
<evidence type="ECO:0000256" key="1">
    <source>
        <dbReference type="ARBA" id="ARBA00004651"/>
    </source>
</evidence>
<dbReference type="GO" id="GO:0005524">
    <property type="term" value="F:ATP binding"/>
    <property type="evidence" value="ECO:0007669"/>
    <property type="project" value="InterPro"/>
</dbReference>
<feature type="transmembrane region" description="Helical" evidence="11">
    <location>
        <begin position="108"/>
        <end position="125"/>
    </location>
</feature>
<dbReference type="AlphaFoldDB" id="A0A9D1KNH2"/>
<feature type="transmembrane region" description="Helical" evidence="11">
    <location>
        <begin position="395"/>
        <end position="416"/>
    </location>
</feature>
<feature type="transmembrane region" description="Helical" evidence="11">
    <location>
        <begin position="208"/>
        <end position="226"/>
    </location>
</feature>
<sequence>MSQTDTTPAIPRATHHIALDISGMTCASCAARIEKKLNKVDGVTASVNYALETASIEAPTSVSADDAIAVVEATGYGAVVPAPPTTEDAPVTDGRSEPDEASGLRTRMIVAIISAVPVIAMAMIPPLQFAGWQWISLMLAWPVVTWGAWPFHKAAWTNLRHGATTMDTLISLGVTAAFGWSAIALVFGDAGHLGMTHGFSFSLERGDQLSNIYLEAAVGIVTFLLIGRYIEARSKREAGAALRALLDLGAKDVAVLREQSGSVRETRIPVDELRVGDHFVVRPGEKVATDGTVLSGHSAIDTAMVTGESVPVDVAPDDTVIGGTVNATGRLVVRADRVGADTQLAQIAELVRKAQDGKAKVQRIADRISSVFVPAVLLIALATLLFWLVTGSGAAFALTSAVSVLIIACPCALGLATP</sequence>
<keyword evidence="5" id="KW-1278">Translocase</keyword>
<comment type="similarity">
    <text evidence="2">Belongs to the cation transport ATPase (P-type) (TC 3.A.3) family. Type IB subfamily.</text>
</comment>
<reference evidence="13" key="1">
    <citation type="submission" date="2020-10" db="EMBL/GenBank/DDBJ databases">
        <authorList>
            <person name="Gilroy R."/>
        </authorList>
    </citation>
    <scope>NUCLEOTIDE SEQUENCE</scope>
    <source>
        <strain evidence="13">ChiGjej1B1-24693</strain>
    </source>
</reference>
<gene>
    <name evidence="13" type="ORF">IAA98_09370</name>
</gene>
<evidence type="ECO:0000256" key="7">
    <source>
        <dbReference type="ARBA" id="ARBA00023136"/>
    </source>
</evidence>
<keyword evidence="7 11" id="KW-0472">Membrane</keyword>
<feature type="transmembrane region" description="Helical" evidence="11">
    <location>
        <begin position="368"/>
        <end position="389"/>
    </location>
</feature>
<dbReference type="InterPro" id="IPR008250">
    <property type="entry name" value="ATPase_P-typ_transduc_dom_A_sf"/>
</dbReference>
<evidence type="ECO:0000256" key="11">
    <source>
        <dbReference type="SAM" id="Phobius"/>
    </source>
</evidence>
<evidence type="ECO:0000313" key="13">
    <source>
        <dbReference type="EMBL" id="HIT75782.1"/>
    </source>
</evidence>
<evidence type="ECO:0000313" key="14">
    <source>
        <dbReference type="Proteomes" id="UP000886842"/>
    </source>
</evidence>
<name>A0A9D1KNH2_9ACTN</name>